<evidence type="ECO:0000256" key="1">
    <source>
        <dbReference type="SAM" id="Phobius"/>
    </source>
</evidence>
<keyword evidence="3" id="KW-1185">Reference proteome</keyword>
<dbReference type="AlphaFoldDB" id="A0A4Y3NET8"/>
<feature type="transmembrane region" description="Helical" evidence="1">
    <location>
        <begin position="66"/>
        <end position="88"/>
    </location>
</feature>
<evidence type="ECO:0000313" key="3">
    <source>
        <dbReference type="Proteomes" id="UP000317715"/>
    </source>
</evidence>
<feature type="transmembrane region" description="Helical" evidence="1">
    <location>
        <begin position="35"/>
        <end position="60"/>
    </location>
</feature>
<comment type="caution">
    <text evidence="2">The sequence shown here is derived from an EMBL/GenBank/DDBJ whole genome shotgun (WGS) entry which is preliminary data.</text>
</comment>
<reference evidence="2 3" key="1">
    <citation type="submission" date="2019-06" db="EMBL/GenBank/DDBJ databases">
        <title>Whole genome shotgun sequence of Paenarthrobacter aurescens NBRC 12136.</title>
        <authorList>
            <person name="Hosoyama A."/>
            <person name="Uohara A."/>
            <person name="Ohji S."/>
            <person name="Ichikawa N."/>
        </authorList>
    </citation>
    <scope>NUCLEOTIDE SEQUENCE [LARGE SCALE GENOMIC DNA]</scope>
    <source>
        <strain evidence="2 3">NBRC 12136</strain>
    </source>
</reference>
<dbReference type="EMBL" id="BJMD01000002">
    <property type="protein sequence ID" value="GEB17666.1"/>
    <property type="molecule type" value="Genomic_DNA"/>
</dbReference>
<sequence>MPTDGPRNFNDVMPQGGFSGMFKTQGLPTELKVSYFIWVISGLLGLLFGLIAFFAVIAAFAFAPGFAAIALILLLLTLAVSAAQVVLAMKMKEGKEWARLALTILAGISLLLAIFGAASGGGSGMGLGGNWFGFLVSAVAVVLMWLPNSQLWFKAVKGHA</sequence>
<evidence type="ECO:0000313" key="2">
    <source>
        <dbReference type="EMBL" id="GEB17666.1"/>
    </source>
</evidence>
<keyword evidence="1" id="KW-0812">Transmembrane</keyword>
<proteinExistence type="predicted"/>
<keyword evidence="1" id="KW-1133">Transmembrane helix</keyword>
<accession>A0A4Y3NET8</accession>
<dbReference type="Proteomes" id="UP000317715">
    <property type="component" value="Unassembled WGS sequence"/>
</dbReference>
<organism evidence="2 3">
    <name type="scientific">Paenarthrobacter aurescens</name>
    <name type="common">Arthrobacter aurescens</name>
    <dbReference type="NCBI Taxonomy" id="43663"/>
    <lineage>
        <taxon>Bacteria</taxon>
        <taxon>Bacillati</taxon>
        <taxon>Actinomycetota</taxon>
        <taxon>Actinomycetes</taxon>
        <taxon>Micrococcales</taxon>
        <taxon>Micrococcaceae</taxon>
        <taxon>Paenarthrobacter</taxon>
    </lineage>
</organism>
<protein>
    <submittedName>
        <fullName evidence="2">Uncharacterized protein</fullName>
    </submittedName>
</protein>
<name>A0A4Y3NET8_PAEAU</name>
<keyword evidence="1" id="KW-0472">Membrane</keyword>
<feature type="transmembrane region" description="Helical" evidence="1">
    <location>
        <begin position="100"/>
        <end position="118"/>
    </location>
</feature>
<feature type="transmembrane region" description="Helical" evidence="1">
    <location>
        <begin position="130"/>
        <end position="147"/>
    </location>
</feature>
<gene>
    <name evidence="2" type="ORF">AAU01_04210</name>
</gene>